<dbReference type="Gene3D" id="3.40.50.11600">
    <property type="match status" value="1"/>
</dbReference>
<evidence type="ECO:0000259" key="2">
    <source>
        <dbReference type="Pfam" id="PF03599"/>
    </source>
</evidence>
<sequence>MDTNNNGGCCSSDTEVNTGQFIQMIGLDKNSPAPEIQETTSDLTFNDRFDHFLARWGFRRSEHIVQPGIYKLGTPDADSPVFVSANYTLSFDALRSSLAGIDCYILVIDTKGINVWCAAGKGTFGTDEIVYRIKWSGLSKIVNHRKLILPQLGAPGVSAHEISKRSGFKVEYGPVRASDLPEYLKTHTATPEMRKVKFTFKDRLVLTPIEFVHVVKPTIIAAILLYMLSGPLAALIAVIAAVAGTVLFPVLLPFLPAHDLSIKGIILGWLVTIPFGIVLAADPSIVLWEKILTLMAMFLLIPAVTGFLALNFTGCTTYTSRTGVKKEIFKYVPYIALKAGTGIICLIVLGASRLMEII</sequence>
<feature type="transmembrane region" description="Helical" evidence="1">
    <location>
        <begin position="264"/>
        <end position="285"/>
    </location>
</feature>
<keyword evidence="1" id="KW-0472">Membrane</keyword>
<dbReference type="STRING" id="487685.SAMN04488696_0735"/>
<evidence type="ECO:0000256" key="1">
    <source>
        <dbReference type="SAM" id="Phobius"/>
    </source>
</evidence>
<reference evidence="4" key="1">
    <citation type="submission" date="2016-10" db="EMBL/GenBank/DDBJ databases">
        <authorList>
            <person name="Varghese N."/>
            <person name="Submissions S."/>
        </authorList>
    </citation>
    <scope>NUCLEOTIDE SEQUENCE [LARGE SCALE GENOMIC DNA]</scope>
    <source>
        <strain evidence="4">Mob M</strain>
    </source>
</reference>
<feature type="transmembrane region" description="Helical" evidence="1">
    <location>
        <begin position="331"/>
        <end position="352"/>
    </location>
</feature>
<dbReference type="Proteomes" id="UP000198535">
    <property type="component" value="Unassembled WGS sequence"/>
</dbReference>
<dbReference type="RefSeq" id="WP_245747851.1">
    <property type="nucleotide sequence ID" value="NZ_FOUJ01000001.1"/>
</dbReference>
<dbReference type="AlphaFoldDB" id="A0A1I4PLL0"/>
<accession>A0A1I4PLL0</accession>
<dbReference type="Pfam" id="PF03599">
    <property type="entry name" value="CdhD"/>
    <property type="match status" value="1"/>
</dbReference>
<proteinExistence type="predicted"/>
<evidence type="ECO:0000313" key="3">
    <source>
        <dbReference type="EMBL" id="SFM28435.1"/>
    </source>
</evidence>
<organism evidence="3 4">
    <name type="scientific">Methanolobus profundi</name>
    <dbReference type="NCBI Taxonomy" id="487685"/>
    <lineage>
        <taxon>Archaea</taxon>
        <taxon>Methanobacteriati</taxon>
        <taxon>Methanobacteriota</taxon>
        <taxon>Stenosarchaea group</taxon>
        <taxon>Methanomicrobia</taxon>
        <taxon>Methanosarcinales</taxon>
        <taxon>Methanosarcinaceae</taxon>
        <taxon>Methanolobus</taxon>
    </lineage>
</organism>
<feature type="domain" description="CO dehydrogenase/acetyl-CoA synthase delta subunit TIM barrel" evidence="2">
    <location>
        <begin position="65"/>
        <end position="181"/>
    </location>
</feature>
<gene>
    <name evidence="3" type="ORF">SAMN04488696_0735</name>
</gene>
<feature type="transmembrane region" description="Helical" evidence="1">
    <location>
        <begin position="232"/>
        <end position="252"/>
    </location>
</feature>
<dbReference type="NCBIfam" id="NF040863">
    <property type="entry name" value="HgcA_corrinoid"/>
    <property type="match status" value="1"/>
</dbReference>
<dbReference type="InterPro" id="IPR016041">
    <property type="entry name" value="Ac-CoA_synth_d_su_TIM-brl"/>
</dbReference>
<protein>
    <submittedName>
        <fullName evidence="3">CO dehydrogenase/acetyl-CoA synthase delta subunit</fullName>
    </submittedName>
</protein>
<name>A0A1I4PLL0_9EURY</name>
<keyword evidence="1" id="KW-1133">Transmembrane helix</keyword>
<evidence type="ECO:0000313" key="4">
    <source>
        <dbReference type="Proteomes" id="UP000198535"/>
    </source>
</evidence>
<feature type="transmembrane region" description="Helical" evidence="1">
    <location>
        <begin position="204"/>
        <end position="226"/>
    </location>
</feature>
<dbReference type="EMBL" id="FOUJ01000001">
    <property type="protein sequence ID" value="SFM28435.1"/>
    <property type="molecule type" value="Genomic_DNA"/>
</dbReference>
<feature type="transmembrane region" description="Helical" evidence="1">
    <location>
        <begin position="291"/>
        <end position="310"/>
    </location>
</feature>
<keyword evidence="1" id="KW-0812">Transmembrane</keyword>
<keyword evidence="4" id="KW-1185">Reference proteome</keyword>